<evidence type="ECO:0000313" key="4">
    <source>
        <dbReference type="Proteomes" id="UP000193958"/>
    </source>
</evidence>
<protein>
    <recommendedName>
        <fullName evidence="2">LXG domain-containing protein</fullName>
    </recommendedName>
</protein>
<dbReference type="RefSeq" id="WP_084921316.1">
    <property type="nucleotide sequence ID" value="NZ_NCUE01000019.1"/>
</dbReference>
<gene>
    <name evidence="3" type="ORF">B7727_08600</name>
</gene>
<dbReference type="Pfam" id="PF04740">
    <property type="entry name" value="LXG"/>
    <property type="match status" value="1"/>
</dbReference>
<dbReference type="AlphaFoldDB" id="A0A1X1G4Q1"/>
<dbReference type="EMBL" id="NCUE01000019">
    <property type="protein sequence ID" value="ORO41877.1"/>
    <property type="molecule type" value="Genomic_DNA"/>
</dbReference>
<name>A0A1X1G4Q1_STROR</name>
<feature type="domain" description="LXG" evidence="2">
    <location>
        <begin position="15"/>
        <end position="192"/>
    </location>
</feature>
<reference evidence="3 4" key="1">
    <citation type="journal article" date="2016" name="Eur. J. Clin. Microbiol. Infect. Dis.">
        <title>Whole genome sequencing as a tool for phylogenetic analysis of clinical strains of Mitis group streptococci.</title>
        <authorList>
            <person name="Rasmussen L.H."/>
            <person name="Dargis R."/>
            <person name="Hojholt K."/>
            <person name="Christensen J.J."/>
            <person name="Skovgaard O."/>
            <person name="Justesen U.S."/>
            <person name="Rosenvinge F.S."/>
            <person name="Moser C."/>
            <person name="Lukjancenko O."/>
            <person name="Rasmussen S."/>
            <person name="Nielsen X.C."/>
        </authorList>
    </citation>
    <scope>NUCLEOTIDE SEQUENCE [LARGE SCALE GENOMIC DNA]</scope>
    <source>
        <strain evidence="3 4">B_003802_10</strain>
    </source>
</reference>
<comment type="similarity">
    <text evidence="1">In the N-terminal section; belongs to the LXG family.</text>
</comment>
<dbReference type="InterPro" id="IPR006829">
    <property type="entry name" value="LXG_dom"/>
</dbReference>
<dbReference type="Proteomes" id="UP000193958">
    <property type="component" value="Unassembled WGS sequence"/>
</dbReference>
<evidence type="ECO:0000313" key="3">
    <source>
        <dbReference type="EMBL" id="ORO41877.1"/>
    </source>
</evidence>
<evidence type="ECO:0000256" key="1">
    <source>
        <dbReference type="ARBA" id="ARBA00034117"/>
    </source>
</evidence>
<accession>A0A1X1G4Q1</accession>
<evidence type="ECO:0000259" key="2">
    <source>
        <dbReference type="Pfam" id="PF04740"/>
    </source>
</evidence>
<sequence length="460" mass="50675">MKLDNSKISSIETAGSTAYTNLETQLYNVNKSLTVLTKSLNFKGQGAEKYKAFMQDNSVNATYILLQIGKDLKNYIENIKTGFLEFESNETGKVSSSRVEDIKTSFGEILKSVSVDIEDLVSNESKAAEYISVKSTNTNNITDGFSTIDTNLETVNSDFKTKDDELSKGAESILASISKLDKMITNILNNYVTPSGKYNEAKFKKLKQENWYIEGNASVFDERQKKDPYTYDVAYFTLANGQLAKGWGKDYYSYTDFNVINGKYESKISNGQESLHVDGNILSNKTVIKTGDYFNIVSESRLLYAEGNSTVGKNGFKTNAGFGVGETKLHAGVLDDNVFFEAKAAGPEAKGEIASYSDENESKMGFDFSVKGAKVDTNVGFKLFKNEQSEAKDSLVGANIGLEVNEGFSAVAMVSTKKQYDSVLGQGWLDVHTVTFKADFSFILGAKAEITLPYPTLDFK</sequence>
<comment type="caution">
    <text evidence="3">The sequence shown here is derived from an EMBL/GenBank/DDBJ whole genome shotgun (WGS) entry which is preliminary data.</text>
</comment>
<organism evidence="3 4">
    <name type="scientific">Streptococcus oralis subsp. tigurinus</name>
    <dbReference type="NCBI Taxonomy" id="1077464"/>
    <lineage>
        <taxon>Bacteria</taxon>
        <taxon>Bacillati</taxon>
        <taxon>Bacillota</taxon>
        <taxon>Bacilli</taxon>
        <taxon>Lactobacillales</taxon>
        <taxon>Streptococcaceae</taxon>
        <taxon>Streptococcus</taxon>
    </lineage>
</organism>
<proteinExistence type="inferred from homology"/>